<dbReference type="AlphaFoldDB" id="A0A7J5DMR8"/>
<name>A0A7J5DMR8_9ACTN</name>
<dbReference type="Proteomes" id="UP000442990">
    <property type="component" value="Unassembled WGS sequence"/>
</dbReference>
<organism evidence="1 2">
    <name type="scientific">Streptomyces triticiradicis</name>
    <dbReference type="NCBI Taxonomy" id="2651189"/>
    <lineage>
        <taxon>Bacteria</taxon>
        <taxon>Bacillati</taxon>
        <taxon>Actinomycetota</taxon>
        <taxon>Actinomycetes</taxon>
        <taxon>Kitasatosporales</taxon>
        <taxon>Streptomycetaceae</taxon>
        <taxon>Streptomyces</taxon>
    </lineage>
</organism>
<dbReference type="RefSeq" id="WP_151467542.1">
    <property type="nucleotide sequence ID" value="NZ_WBKG01000002.1"/>
</dbReference>
<sequence length="66" mass="7041">MGEAHMATVHWSTAKRCLGEGDDHRPGHPAAVAAERAGRVLAAHLSVPFRFAGPDTPDDDAPCRRP</sequence>
<accession>A0A7J5DMR8</accession>
<gene>
    <name evidence="1" type="ORF">F8144_02860</name>
</gene>
<evidence type="ECO:0000313" key="1">
    <source>
        <dbReference type="EMBL" id="KAB1990033.1"/>
    </source>
</evidence>
<evidence type="ECO:0000313" key="2">
    <source>
        <dbReference type="Proteomes" id="UP000442990"/>
    </source>
</evidence>
<protein>
    <submittedName>
        <fullName evidence="1">Uncharacterized protein</fullName>
    </submittedName>
</protein>
<dbReference type="EMBL" id="WBKG01000002">
    <property type="protein sequence ID" value="KAB1990033.1"/>
    <property type="molecule type" value="Genomic_DNA"/>
</dbReference>
<comment type="caution">
    <text evidence="1">The sequence shown here is derived from an EMBL/GenBank/DDBJ whole genome shotgun (WGS) entry which is preliminary data.</text>
</comment>
<keyword evidence="2" id="KW-1185">Reference proteome</keyword>
<proteinExistence type="predicted"/>
<reference evidence="1 2" key="1">
    <citation type="submission" date="2019-09" db="EMBL/GenBank/DDBJ databases">
        <title>Isolation and identification of active actinomycetes.</title>
        <authorList>
            <person name="Yu Z."/>
            <person name="Han C."/>
            <person name="Yu B."/>
        </authorList>
    </citation>
    <scope>NUCLEOTIDE SEQUENCE [LARGE SCALE GENOMIC DNA]</scope>
    <source>
        <strain evidence="1 2">NEAU-H2</strain>
    </source>
</reference>